<dbReference type="OrthoDB" id="9805730at2"/>
<dbReference type="InterPro" id="IPR018060">
    <property type="entry name" value="HTH_AraC"/>
</dbReference>
<dbReference type="PROSITE" id="PS01124">
    <property type="entry name" value="HTH_ARAC_FAMILY_2"/>
    <property type="match status" value="1"/>
</dbReference>
<protein>
    <submittedName>
        <fullName evidence="5">Virulence regulating protein</fullName>
    </submittedName>
</protein>
<comment type="caution">
    <text evidence="5">The sequence shown here is derived from an EMBL/GenBank/DDBJ whole genome shotgun (WGS) entry which is preliminary data.</text>
</comment>
<evidence type="ECO:0000313" key="6">
    <source>
        <dbReference type="Proteomes" id="UP000004507"/>
    </source>
</evidence>
<dbReference type="SMART" id="SM00342">
    <property type="entry name" value="HTH_ARAC"/>
    <property type="match status" value="1"/>
</dbReference>
<dbReference type="RefSeq" id="WP_007204721.1">
    <property type="nucleotide sequence ID" value="NZ_CH672414.1"/>
</dbReference>
<dbReference type="EMBL" id="AAMS01000009">
    <property type="protein sequence ID" value="EAQ05507.1"/>
    <property type="molecule type" value="Genomic_DNA"/>
</dbReference>
<accession>A3V8S6</accession>
<evidence type="ECO:0000256" key="2">
    <source>
        <dbReference type="ARBA" id="ARBA00023125"/>
    </source>
</evidence>
<evidence type="ECO:0000256" key="1">
    <source>
        <dbReference type="ARBA" id="ARBA00023015"/>
    </source>
</evidence>
<gene>
    <name evidence="5" type="ORF">SKA53_03824</name>
</gene>
<dbReference type="STRING" id="314232.SKA53_03824"/>
<keyword evidence="6" id="KW-1185">Reference proteome</keyword>
<organism evidence="5 6">
    <name type="scientific">Yoonia vestfoldensis SKA53</name>
    <dbReference type="NCBI Taxonomy" id="314232"/>
    <lineage>
        <taxon>Bacteria</taxon>
        <taxon>Pseudomonadati</taxon>
        <taxon>Pseudomonadota</taxon>
        <taxon>Alphaproteobacteria</taxon>
        <taxon>Rhodobacterales</taxon>
        <taxon>Paracoccaceae</taxon>
        <taxon>Yoonia</taxon>
    </lineage>
</organism>
<reference evidence="5 6" key="1">
    <citation type="submission" date="2006-01" db="EMBL/GenBank/DDBJ databases">
        <authorList>
            <person name="Hagstrom A."/>
            <person name="Ferriera S."/>
            <person name="Johnson J."/>
            <person name="Kravitz S."/>
            <person name="Halpern A."/>
            <person name="Remington K."/>
            <person name="Beeson K."/>
            <person name="Tran B."/>
            <person name="Rogers Y.-H."/>
            <person name="Friedman R."/>
            <person name="Venter J.C."/>
        </authorList>
    </citation>
    <scope>NUCLEOTIDE SEQUENCE [LARGE SCALE GENOMIC DNA]</scope>
    <source>
        <strain evidence="5 6">SKA53</strain>
    </source>
</reference>
<dbReference type="PANTHER" id="PTHR47894">
    <property type="entry name" value="HTH-TYPE TRANSCRIPTIONAL REGULATOR GADX"/>
    <property type="match status" value="1"/>
</dbReference>
<keyword evidence="1" id="KW-0805">Transcription regulation</keyword>
<dbReference type="AlphaFoldDB" id="A3V8S6"/>
<evidence type="ECO:0000256" key="3">
    <source>
        <dbReference type="ARBA" id="ARBA00023163"/>
    </source>
</evidence>
<dbReference type="Pfam" id="PF12625">
    <property type="entry name" value="Arabinose_bd"/>
    <property type="match status" value="1"/>
</dbReference>
<dbReference type="SUPFAM" id="SSF46689">
    <property type="entry name" value="Homeodomain-like"/>
    <property type="match status" value="1"/>
</dbReference>
<dbReference type="eggNOG" id="COG2207">
    <property type="taxonomic scope" value="Bacteria"/>
</dbReference>
<dbReference type="PANTHER" id="PTHR47894:SF1">
    <property type="entry name" value="HTH-TYPE TRANSCRIPTIONAL REGULATOR VQSM"/>
    <property type="match status" value="1"/>
</dbReference>
<dbReference type="Pfam" id="PF12833">
    <property type="entry name" value="HTH_18"/>
    <property type="match status" value="1"/>
</dbReference>
<evidence type="ECO:0000313" key="5">
    <source>
        <dbReference type="EMBL" id="EAQ05507.1"/>
    </source>
</evidence>
<proteinExistence type="predicted"/>
<dbReference type="GO" id="GO:0000976">
    <property type="term" value="F:transcription cis-regulatory region binding"/>
    <property type="evidence" value="ECO:0007669"/>
    <property type="project" value="TreeGrafter"/>
</dbReference>
<dbReference type="Proteomes" id="UP000004507">
    <property type="component" value="Unassembled WGS sequence"/>
</dbReference>
<dbReference type="HOGENOM" id="CLU_047522_1_1_5"/>
<evidence type="ECO:0000259" key="4">
    <source>
        <dbReference type="PROSITE" id="PS01124"/>
    </source>
</evidence>
<dbReference type="InterPro" id="IPR009057">
    <property type="entry name" value="Homeodomain-like_sf"/>
</dbReference>
<dbReference type="GO" id="GO:0005829">
    <property type="term" value="C:cytosol"/>
    <property type="evidence" value="ECO:0007669"/>
    <property type="project" value="TreeGrafter"/>
</dbReference>
<dbReference type="InterPro" id="IPR032687">
    <property type="entry name" value="AraC-type_N"/>
</dbReference>
<dbReference type="Gene3D" id="1.10.10.60">
    <property type="entry name" value="Homeodomain-like"/>
    <property type="match status" value="1"/>
</dbReference>
<sequence>MQSHERSPIYTSAILSGPICGMLGIRWEEVLTRAGIIATERNDRAFLVSAEEYLRLWAAIMELSGQQDVSKLLGLRMAGGPAIPVLFALSTAPDFETGIMRMAKFKSLFGPMQFVLSRSASEFTVRVTPDVATAPLPGTFSSPQIIYLHAQANALARHPIRPLSVCLPLPQDERERLADVFGQVPQHGDAMLTYARADARMIFISANTELWEATEADLQAQAMIQSKGLPLSERVRATMLEAFSITEPNIAHVCGRLKLSRSTLLRRLADEGATFQMLLDETRKDLAIRYLLKSDMNNQQIAHLVGYRDPNAFQRAFRKWTGTTPQAFRTVITQLDA</sequence>
<dbReference type="GO" id="GO:0003700">
    <property type="term" value="F:DNA-binding transcription factor activity"/>
    <property type="evidence" value="ECO:0007669"/>
    <property type="project" value="InterPro"/>
</dbReference>
<keyword evidence="2" id="KW-0238">DNA-binding</keyword>
<keyword evidence="3" id="KW-0804">Transcription</keyword>
<name>A3V8S6_9RHOB</name>
<feature type="domain" description="HTH araC/xylS-type" evidence="4">
    <location>
        <begin position="233"/>
        <end position="331"/>
    </location>
</feature>